<sequence length="118" mass="13167">MKKSVLYIVLFTGFFVSCTTHTYEDITGDPVVIEDDVTYTANVKSIIDANCVNCHAPGQTASFRLLTNYTEVVSAMQNTNMLDRIQRQNGESGLMPANGRMSQNNIDIILQWNEDGLQ</sequence>
<name>A0A9W6B491_9FLAO</name>
<proteinExistence type="predicted"/>
<dbReference type="AlphaFoldDB" id="A0A9W6B491"/>
<dbReference type="Proteomes" id="UP001143545">
    <property type="component" value="Unassembled WGS sequence"/>
</dbReference>
<reference evidence="2" key="1">
    <citation type="submission" date="2022-07" db="EMBL/GenBank/DDBJ databases">
        <title>Taxonomy of Novel Oxalotrophic and Methylotrophic Bacteria.</title>
        <authorList>
            <person name="Sahin N."/>
            <person name="Tani A."/>
        </authorList>
    </citation>
    <scope>NUCLEOTIDE SEQUENCE</scope>
    <source>
        <strain evidence="2">AM327</strain>
    </source>
</reference>
<organism evidence="2 3">
    <name type="scientific">Neptunitalea chrysea</name>
    <dbReference type="NCBI Taxonomy" id="1647581"/>
    <lineage>
        <taxon>Bacteria</taxon>
        <taxon>Pseudomonadati</taxon>
        <taxon>Bacteroidota</taxon>
        <taxon>Flavobacteriia</taxon>
        <taxon>Flavobacteriales</taxon>
        <taxon>Flavobacteriaceae</taxon>
        <taxon>Neptunitalea</taxon>
    </lineage>
</organism>
<dbReference type="PROSITE" id="PS51257">
    <property type="entry name" value="PROKAR_LIPOPROTEIN"/>
    <property type="match status" value="1"/>
</dbReference>
<dbReference type="EMBL" id="BRVP01000007">
    <property type="protein sequence ID" value="GLB52210.1"/>
    <property type="molecule type" value="Genomic_DNA"/>
</dbReference>
<dbReference type="InterPro" id="IPR036909">
    <property type="entry name" value="Cyt_c-like_dom_sf"/>
</dbReference>
<gene>
    <name evidence="2" type="ORF">NBRC110019_12490</name>
</gene>
<dbReference type="Gene3D" id="1.10.760.10">
    <property type="entry name" value="Cytochrome c-like domain"/>
    <property type="match status" value="1"/>
</dbReference>
<keyword evidence="1" id="KW-0732">Signal</keyword>
<keyword evidence="3" id="KW-1185">Reference proteome</keyword>
<dbReference type="GO" id="GO:0009055">
    <property type="term" value="F:electron transfer activity"/>
    <property type="evidence" value="ECO:0007669"/>
    <property type="project" value="InterPro"/>
</dbReference>
<feature type="signal peptide" evidence="1">
    <location>
        <begin position="1"/>
        <end position="22"/>
    </location>
</feature>
<evidence type="ECO:0008006" key="4">
    <source>
        <dbReference type="Google" id="ProtNLM"/>
    </source>
</evidence>
<evidence type="ECO:0000313" key="2">
    <source>
        <dbReference type="EMBL" id="GLB52210.1"/>
    </source>
</evidence>
<accession>A0A9W6B491</accession>
<feature type="chain" id="PRO_5040783818" description="Cytochrome c domain-containing protein" evidence="1">
    <location>
        <begin position="23"/>
        <end position="118"/>
    </location>
</feature>
<protein>
    <recommendedName>
        <fullName evidence="4">Cytochrome c domain-containing protein</fullName>
    </recommendedName>
</protein>
<evidence type="ECO:0000313" key="3">
    <source>
        <dbReference type="Proteomes" id="UP001143545"/>
    </source>
</evidence>
<dbReference type="RefSeq" id="WP_281753383.1">
    <property type="nucleotide sequence ID" value="NZ_BRVP01000007.1"/>
</dbReference>
<evidence type="ECO:0000256" key="1">
    <source>
        <dbReference type="SAM" id="SignalP"/>
    </source>
</evidence>
<comment type="caution">
    <text evidence="2">The sequence shown here is derived from an EMBL/GenBank/DDBJ whole genome shotgun (WGS) entry which is preliminary data.</text>
</comment>
<dbReference type="GO" id="GO:0020037">
    <property type="term" value="F:heme binding"/>
    <property type="evidence" value="ECO:0007669"/>
    <property type="project" value="InterPro"/>
</dbReference>
<dbReference type="SUPFAM" id="SSF46626">
    <property type="entry name" value="Cytochrome c"/>
    <property type="match status" value="1"/>
</dbReference>